<comment type="subcellular location">
    <subcellularLocation>
        <location evidence="2">Plastid</location>
        <location evidence="2">Chloroplast</location>
    </subcellularLocation>
</comment>
<evidence type="ECO:0000256" key="4">
    <source>
        <dbReference type="ARBA" id="ARBA00005134"/>
    </source>
</evidence>
<reference evidence="15 16" key="1">
    <citation type="journal article" date="2023" name="BMC Biotechnol.">
        <title>Vitis rotundifolia cv Carlos genome sequencing.</title>
        <authorList>
            <person name="Huff M."/>
            <person name="Hulse-Kemp A."/>
            <person name="Scheffler B."/>
            <person name="Youngblood R."/>
            <person name="Simpson S."/>
            <person name="Babiker E."/>
            <person name="Staton M."/>
        </authorList>
    </citation>
    <scope>NUCLEOTIDE SEQUENCE [LARGE SCALE GENOMIC DNA]</scope>
    <source>
        <tissue evidence="15">Leaf</tissue>
    </source>
</reference>
<dbReference type="SUPFAM" id="SSF49879">
    <property type="entry name" value="SMAD/FHA domain"/>
    <property type="match status" value="1"/>
</dbReference>
<evidence type="ECO:0000256" key="6">
    <source>
        <dbReference type="ARBA" id="ARBA00015103"/>
    </source>
</evidence>
<evidence type="ECO:0000256" key="11">
    <source>
        <dbReference type="ARBA" id="ARBA00022865"/>
    </source>
</evidence>
<evidence type="ECO:0000256" key="5">
    <source>
        <dbReference type="ARBA" id="ARBA00012097"/>
    </source>
</evidence>
<dbReference type="EC" id="1.14.15.21" evidence="5"/>
<keyword evidence="12" id="KW-0809">Transit peptide</keyword>
<dbReference type="Proteomes" id="UP001168098">
    <property type="component" value="Unassembled WGS sequence"/>
</dbReference>
<dbReference type="Pfam" id="PF00498">
    <property type="entry name" value="FHA"/>
    <property type="match status" value="1"/>
</dbReference>
<name>A0AA39D4U0_VITRO</name>
<proteinExistence type="predicted"/>
<dbReference type="GO" id="GO:0052662">
    <property type="term" value="F:zeaxanthin epoxidase activity"/>
    <property type="evidence" value="ECO:0007669"/>
    <property type="project" value="UniProtKB-EC"/>
</dbReference>
<keyword evidence="13" id="KW-0560">Oxidoreductase</keyword>
<dbReference type="PROSITE" id="PS50006">
    <property type="entry name" value="FHA_DOMAIN"/>
    <property type="match status" value="1"/>
</dbReference>
<keyword evidence="7" id="KW-0150">Chloroplast</keyword>
<dbReference type="GO" id="GO:0009507">
    <property type="term" value="C:chloroplast"/>
    <property type="evidence" value="ECO:0007669"/>
    <property type="project" value="UniProtKB-SubCell"/>
</dbReference>
<comment type="pathway">
    <text evidence="4">Plant hormone biosynthesis; abscisate biosynthesis.</text>
</comment>
<evidence type="ECO:0000256" key="2">
    <source>
        <dbReference type="ARBA" id="ARBA00004229"/>
    </source>
</evidence>
<accession>A0AA39D4U0</accession>
<dbReference type="GO" id="GO:0009688">
    <property type="term" value="P:abscisic acid biosynthetic process"/>
    <property type="evidence" value="ECO:0007669"/>
    <property type="project" value="UniProtKB-KW"/>
</dbReference>
<dbReference type="PIRSF" id="PIRSF036989">
    <property type="entry name" value="Zeaxanthin_epoxidase"/>
    <property type="match status" value="1"/>
</dbReference>
<dbReference type="InterPro" id="IPR017079">
    <property type="entry name" value="Zeaxanthin_epoxidase"/>
</dbReference>
<evidence type="ECO:0000256" key="13">
    <source>
        <dbReference type="ARBA" id="ARBA00023002"/>
    </source>
</evidence>
<gene>
    <name evidence="15" type="ORF">PVL29_026961</name>
</gene>
<evidence type="ECO:0000256" key="7">
    <source>
        <dbReference type="ARBA" id="ARBA00022528"/>
    </source>
</evidence>
<dbReference type="AlphaFoldDB" id="A0AA39D4U0"/>
<dbReference type="GO" id="GO:0016020">
    <property type="term" value="C:membrane"/>
    <property type="evidence" value="ECO:0007669"/>
    <property type="project" value="InterPro"/>
</dbReference>
<comment type="caution">
    <text evidence="15">The sequence shown here is derived from an EMBL/GenBank/DDBJ whole genome shotgun (WGS) entry which is preliminary data.</text>
</comment>
<evidence type="ECO:0000259" key="14">
    <source>
        <dbReference type="PROSITE" id="PS50006"/>
    </source>
</evidence>
<dbReference type="PANTHER" id="PTHR46496:SF1">
    <property type="entry name" value="ZEAXANTHIN EPOXIDASE, CHLOROPLASTIC"/>
    <property type="match status" value="1"/>
</dbReference>
<dbReference type="PANTHER" id="PTHR46496">
    <property type="match status" value="1"/>
</dbReference>
<dbReference type="EMBL" id="JARBHA010000020">
    <property type="protein sequence ID" value="KAJ9670749.1"/>
    <property type="molecule type" value="Genomic_DNA"/>
</dbReference>
<keyword evidence="10" id="KW-0274">FAD</keyword>
<evidence type="ECO:0000313" key="15">
    <source>
        <dbReference type="EMBL" id="KAJ9670749.1"/>
    </source>
</evidence>
<dbReference type="GO" id="GO:0071949">
    <property type="term" value="F:FAD binding"/>
    <property type="evidence" value="ECO:0007669"/>
    <property type="project" value="InterPro"/>
</dbReference>
<keyword evidence="11" id="KW-0937">Abscisic acid biosynthesis</keyword>
<comment type="cofactor">
    <cofactor evidence="1">
        <name>FAD</name>
        <dbReference type="ChEBI" id="CHEBI:57692"/>
    </cofactor>
</comment>
<dbReference type="CDD" id="cd22702">
    <property type="entry name" value="FHA_ZEP-like"/>
    <property type="match status" value="1"/>
</dbReference>
<dbReference type="SUPFAM" id="SSF51905">
    <property type="entry name" value="FAD/NAD(P)-binding domain"/>
    <property type="match status" value="1"/>
</dbReference>
<dbReference type="PRINTS" id="PR00420">
    <property type="entry name" value="RNGMNOXGNASE"/>
</dbReference>
<keyword evidence="16" id="KW-1185">Reference proteome</keyword>
<evidence type="ECO:0000256" key="10">
    <source>
        <dbReference type="ARBA" id="ARBA00022827"/>
    </source>
</evidence>
<evidence type="ECO:0000256" key="8">
    <source>
        <dbReference type="ARBA" id="ARBA00022630"/>
    </source>
</evidence>
<dbReference type="SMART" id="SM00240">
    <property type="entry name" value="FHA"/>
    <property type="match status" value="1"/>
</dbReference>
<dbReference type="Pfam" id="PF01494">
    <property type="entry name" value="FAD_binding_3"/>
    <property type="match status" value="1"/>
</dbReference>
<dbReference type="InterPro" id="IPR036188">
    <property type="entry name" value="FAD/NAD-bd_sf"/>
</dbReference>
<comment type="pathway">
    <text evidence="3">Hormone biosynthesis.</text>
</comment>
<evidence type="ECO:0000256" key="9">
    <source>
        <dbReference type="ARBA" id="ARBA00022640"/>
    </source>
</evidence>
<feature type="domain" description="FHA" evidence="14">
    <location>
        <begin position="603"/>
        <end position="657"/>
    </location>
</feature>
<sequence length="709" mass="78236">MDWLKMQITPHPLFLSPPLFHVFVLGISSFGKVEQKNRGPFASFHHFLHTRMSSVVFYSSVQPSIFSRTHIPIPISKDSFEEFGHSINYKYYLRSNPCGQKKRVAQVKATLAEATPAPPAPALPGKKLRILVAGGGIGGLVFALAAKKKGFDVVVFEKDMSAIRGEGQYRGPIQIQSNALAALEAVDMEVAEEVMRAGCITGDRINGLVDGVSGDWYVKFDTFTPAAERGLPVTRVISRMTLQQILARAVGEDIIMNGSNVVDFEDDGNKVTVILENGQRYEGDLLIGADGIWSKVRKSLFGPKEATYSGYTCYTGIADFVPADIDTVGYRVFLGHKQYFVSSDVGAGKMQWYAFYNEPAGGVDGPEGKKERLLKIFDGWCDNVIDLILATDEEAILRRDIYDRVPTFNWGRGRVTLLGDSVHAMQPNMGQGGCMAIEDSYQLAMELDKAWEQSIKSETPIDVVSCLRSYENARRIRVAVIHGMARMAAIMASTYKAYLGVGLGPLSFLTKLRIPHPGRVGGRFFIDIAMPLMLSWVLGGNSSKLEGRPPACRLSDKASDQLRRWFEDDDALERAIGGEWFLLPSGESGLQPICLSKDENKPCIIGSVSHTDFPGISTVIPSPKVSKMHARISCKDGAFFLTDLQSEHGTWITDNVGRRQRVSPNFPTRFHPSEVIDFGSEKASFRVKVVRTPPDNAAKNEESKLFQAV</sequence>
<dbReference type="Gene3D" id="2.60.200.20">
    <property type="match status" value="1"/>
</dbReference>
<evidence type="ECO:0000313" key="16">
    <source>
        <dbReference type="Proteomes" id="UP001168098"/>
    </source>
</evidence>
<dbReference type="InterPro" id="IPR002938">
    <property type="entry name" value="FAD-bd"/>
</dbReference>
<evidence type="ECO:0000256" key="12">
    <source>
        <dbReference type="ARBA" id="ARBA00022946"/>
    </source>
</evidence>
<evidence type="ECO:0000256" key="3">
    <source>
        <dbReference type="ARBA" id="ARBA00004972"/>
    </source>
</evidence>
<keyword evidence="9" id="KW-0934">Plastid</keyword>
<dbReference type="Gene3D" id="3.50.50.60">
    <property type="entry name" value="FAD/NAD(P)-binding domain"/>
    <property type="match status" value="1"/>
</dbReference>
<dbReference type="InterPro" id="IPR008984">
    <property type="entry name" value="SMAD_FHA_dom_sf"/>
</dbReference>
<dbReference type="InterPro" id="IPR000253">
    <property type="entry name" value="FHA_dom"/>
</dbReference>
<evidence type="ECO:0000256" key="1">
    <source>
        <dbReference type="ARBA" id="ARBA00001974"/>
    </source>
</evidence>
<keyword evidence="8" id="KW-0285">Flavoprotein</keyword>
<protein>
    <recommendedName>
        <fullName evidence="6">Zeaxanthin epoxidase, chloroplastic</fullName>
        <ecNumber evidence="5">1.14.15.21</ecNumber>
    </recommendedName>
</protein>
<organism evidence="15 16">
    <name type="scientific">Vitis rotundifolia</name>
    <name type="common">Muscadine grape</name>
    <dbReference type="NCBI Taxonomy" id="103349"/>
    <lineage>
        <taxon>Eukaryota</taxon>
        <taxon>Viridiplantae</taxon>
        <taxon>Streptophyta</taxon>
        <taxon>Embryophyta</taxon>
        <taxon>Tracheophyta</taxon>
        <taxon>Spermatophyta</taxon>
        <taxon>Magnoliopsida</taxon>
        <taxon>eudicotyledons</taxon>
        <taxon>Gunneridae</taxon>
        <taxon>Pentapetalae</taxon>
        <taxon>rosids</taxon>
        <taxon>Vitales</taxon>
        <taxon>Vitaceae</taxon>
        <taxon>Viteae</taxon>
        <taxon>Vitis</taxon>
    </lineage>
</organism>